<dbReference type="GO" id="GO:0004135">
    <property type="term" value="F:amylo-alpha-1,6-glucosidase activity"/>
    <property type="evidence" value="ECO:0007669"/>
    <property type="project" value="UniProtKB-EC"/>
</dbReference>
<dbReference type="InterPro" id="IPR032792">
    <property type="entry name" value="AGL_glucanoTrfase"/>
</dbReference>
<dbReference type="CDD" id="cd11327">
    <property type="entry name" value="AmyAc_Glg_debranch_2"/>
    <property type="match status" value="1"/>
</dbReference>
<dbReference type="GO" id="GO:0005980">
    <property type="term" value="P:glycogen catabolic process"/>
    <property type="evidence" value="ECO:0007669"/>
    <property type="project" value="InterPro"/>
</dbReference>
<evidence type="ECO:0000313" key="15">
    <source>
        <dbReference type="EMBL" id="VDK43537.1"/>
    </source>
</evidence>
<evidence type="ECO:0000256" key="9">
    <source>
        <dbReference type="ARBA" id="ARBA00023268"/>
    </source>
</evidence>
<evidence type="ECO:0000256" key="8">
    <source>
        <dbReference type="ARBA" id="ARBA00023056"/>
    </source>
</evidence>
<dbReference type="WBParaSite" id="ASIM_0001117201-mRNA-1">
    <property type="protein sequence ID" value="ASIM_0001117201-mRNA-1"/>
    <property type="gene ID" value="ASIM_0001117201"/>
</dbReference>
<comment type="catalytic activity">
    <reaction evidence="2">
        <text>Hydrolysis of (1-&gt;6)-alpha-D-glucosidic branch linkages in glycogen phosphorylase limit dextrin.</text>
        <dbReference type="EC" id="3.2.1.33"/>
    </reaction>
</comment>
<dbReference type="NCBIfam" id="TIGR01531">
    <property type="entry name" value="glyc_debranch"/>
    <property type="match status" value="1"/>
</dbReference>
<dbReference type="Pfam" id="PF06202">
    <property type="entry name" value="GDE_C"/>
    <property type="match status" value="1"/>
</dbReference>
<keyword evidence="8" id="KW-0320">Glycogen biosynthesis</keyword>
<organism evidence="17">
    <name type="scientific">Anisakis simplex</name>
    <name type="common">Herring worm</name>
    <dbReference type="NCBI Taxonomy" id="6269"/>
    <lineage>
        <taxon>Eukaryota</taxon>
        <taxon>Metazoa</taxon>
        <taxon>Ecdysozoa</taxon>
        <taxon>Nematoda</taxon>
        <taxon>Chromadorea</taxon>
        <taxon>Rhabditida</taxon>
        <taxon>Spirurina</taxon>
        <taxon>Ascaridomorpha</taxon>
        <taxon>Ascaridoidea</taxon>
        <taxon>Anisakidae</taxon>
        <taxon>Anisakis</taxon>
        <taxon>Anisakis simplex complex</taxon>
    </lineage>
</organism>
<dbReference type="GO" id="GO:0004134">
    <property type="term" value="F:4-alpha-glucanotransferase activity"/>
    <property type="evidence" value="ECO:0007669"/>
    <property type="project" value="UniProtKB-EC"/>
</dbReference>
<keyword evidence="9" id="KW-0511">Multifunctional enzyme</keyword>
<dbReference type="EC" id="2.4.1.25" evidence="5"/>
<dbReference type="InterPro" id="IPR032790">
    <property type="entry name" value="GDE_C"/>
</dbReference>
<protein>
    <recommendedName>
        <fullName evidence="7">Glycogen debranching enzyme</fullName>
        <ecNumber evidence="5">2.4.1.25</ecNumber>
        <ecNumber evidence="6">3.2.1.33</ecNumber>
    </recommendedName>
    <alternativeName>
        <fullName evidence="11">Glycogen debrancher</fullName>
    </alternativeName>
</protein>
<dbReference type="GO" id="GO:0005978">
    <property type="term" value="P:glycogen biosynthetic process"/>
    <property type="evidence" value="ECO:0007669"/>
    <property type="project" value="UniProtKB-KW"/>
</dbReference>
<evidence type="ECO:0000256" key="7">
    <source>
        <dbReference type="ARBA" id="ARBA00020723"/>
    </source>
</evidence>
<dbReference type="Proteomes" id="UP000267096">
    <property type="component" value="Unassembled WGS sequence"/>
</dbReference>
<dbReference type="SUPFAM" id="SSF48208">
    <property type="entry name" value="Six-hairpin glycosidases"/>
    <property type="match status" value="1"/>
</dbReference>
<evidence type="ECO:0000256" key="6">
    <source>
        <dbReference type="ARBA" id="ARBA00012778"/>
    </source>
</evidence>
<dbReference type="GO" id="GO:0005737">
    <property type="term" value="C:cytoplasm"/>
    <property type="evidence" value="ECO:0007669"/>
    <property type="project" value="UniProtKB-SubCell"/>
</dbReference>
<feature type="domain" description="Glycogen debranching enzyme central" evidence="14">
    <location>
        <begin position="683"/>
        <end position="948"/>
    </location>
</feature>
<dbReference type="Pfam" id="PF14701">
    <property type="entry name" value="hDGE_amylase"/>
    <property type="match status" value="1"/>
</dbReference>
<dbReference type="SUPFAM" id="SSF51445">
    <property type="entry name" value="(Trans)glycosidases"/>
    <property type="match status" value="1"/>
</dbReference>
<comment type="function">
    <text evidence="3">Multifunctional enzyme acting as 1,4-alpha-D-glucan:1,4-alpha-D-glucan 4-alpha-D-glycosyltransferase and amylo-1,6-glucosidase in glycogen degradation.</text>
</comment>
<evidence type="ECO:0000256" key="1">
    <source>
        <dbReference type="ARBA" id="ARBA00000439"/>
    </source>
</evidence>
<evidence type="ECO:0000256" key="4">
    <source>
        <dbReference type="ARBA" id="ARBA00004496"/>
    </source>
</evidence>
<proteinExistence type="inferred from homology"/>
<dbReference type="InterPro" id="IPR010401">
    <property type="entry name" value="AGL/Gdb1"/>
</dbReference>
<evidence type="ECO:0000256" key="11">
    <source>
        <dbReference type="ARBA" id="ARBA00031477"/>
    </source>
</evidence>
<evidence type="ECO:0000256" key="2">
    <source>
        <dbReference type="ARBA" id="ARBA00000927"/>
    </source>
</evidence>
<reference evidence="17" key="1">
    <citation type="submission" date="2016-04" db="UniProtKB">
        <authorList>
            <consortium name="WormBaseParasite"/>
        </authorList>
    </citation>
    <scope>IDENTIFICATION</scope>
</reference>
<dbReference type="Pfam" id="PF14702">
    <property type="entry name" value="hGDE_central"/>
    <property type="match status" value="1"/>
</dbReference>
<feature type="domain" description="Glycogen debranching enzyme C-terminal" evidence="12">
    <location>
        <begin position="1025"/>
        <end position="1479"/>
    </location>
</feature>
<dbReference type="EC" id="3.2.1.33" evidence="6"/>
<dbReference type="InterPro" id="IPR006421">
    <property type="entry name" value="Glycogen_debranch_met"/>
</dbReference>
<sequence>MTVSGSVSKPVQTRIIFLEEGAHLESVVIRLCKGWIVRFVRGASLLGRDVRLTTSLSGELKWSDDADDLAACAQVVCTKAGAFSYEFFVDGNFEKASGSGYLQIAPELEVAGRSLPLDSVICQTHLAKLLGPLPEWEDRLRVAKESGYNMIHFTPVHELGISNSSYSIANPLRLNPAFSTATKKYTLNDVGALVEKMAKEWGVLSIQDVEHPECAYNCANSPHLRPAYVMDRLYYHFSREIADGKWTDQGLPPFIENDQHLEALRRILTEKIVPRVRLEEFFKIDVEKTVKEFEEIVKKGPSEDTLDENLPLEVGKEWTRFGFTLDMQRARRIFNRNRGDACSEEDRQYKCIEALRNHLHHLNKEADGIAADICAAGVNAALGHVAYERVNPQGPRRRELTETFPLLTTYFLHKFPSNSWEEDEHYAYDEATAKHLMAFNGWVMNDDPLRNFALYPSQVYLRRELVCWGDCVKLRYGDKPEDCPFLWNMMKEYSQTCARIFHGVRIDNCHSTPIHVAEYLLKAAREVRPDLYVVAELFTGGEQLDNIFNAPDSHEQGRLVYRFGGDVVGAFIQRPVQPASSIVAHALLYDQTHDNPSPIEKRSVYDTLPTSAMVAMASCSNGSTRGYDELLTFKILIDFVKDFIISFRMLTESYKTLRENSEVDVVKEKRLYAKWGEVNAETGIIGARAVINKLHTWLGDNNYTQVFVDQMNFDIVAITRHNPKTHDTVVLVAHTAFKKDAICLNRPPVRDVYFQGSLDEILFEAQIHAKEGFEQEMEDETKLSGLRGYSVMLREHVKPEDSVLTTVHLTGNGAEGGGIGHIELTNFVAGSVIAFKISPPKPAVQNIAQITKMINGGDMQLDKELHAALERLSVQSFNRVLFRCEAEEQDDYGSGTYHIPNFGSFVYCGLQGLMPVLNRIREKNDLGHPLCGNLRDGVWLCEYIVKRLTRYEPTKELGLVIERMFEPLKEVQYYLRPCYFEAIFSRIYNATLEELKKKLHPSLLTASKFVRALALSSVSFVGAVESAKLSPLSTSIHLSDRLPSSLAAGLPHFAVGIWRNWGRDTFIALPGCLLVTGRYDDARNLIVSYGGAMRHGLVPNLLAEGQTARYNCRDAVWFWLYAIVKYIQKAPNGIKILTDRVRRLYPHDDAVYGADEKEEELHETMYDALQRHFQGICFRERNAGPQIDEHMTDSGFNVSAYVNLENGFIYGGNQWNCGTWMDKMGSSERAGNRGQPATPRDGAAVELQGLAYAVVEYLDILHQKGHFPYDGVQKGTTKWSWREWAQKIKGNFERCFFVDEHDETRCVNRRFIVKDTYGSTFEYTDYQLRPNFAIALAVAPKLMSAKNAWSAICIAEKELLGPLGIKTLDPKDWNYDGFYNNDDDSIVKKTAKGWNYHQGPEWVWVAGYFLRAKLSIAKELNDPEVYDKAVRSVRARMGLYWQHVQESAWRSLPELTNEGGAFCAGSCPAQAWSVGCLLETVDQLYNYH</sequence>
<comment type="similarity">
    <text evidence="10">Belongs to the glycogen debranching enzyme family.</text>
</comment>
<dbReference type="InterPro" id="IPR017853">
    <property type="entry name" value="GH"/>
</dbReference>
<accession>A0A158PN69</accession>
<feature type="domain" description="Glycogen debranching enzyme glucanotransferase" evidence="13">
    <location>
        <begin position="114"/>
        <end position="532"/>
    </location>
</feature>
<dbReference type="EMBL" id="UYRR01031015">
    <property type="protein sequence ID" value="VDK43537.1"/>
    <property type="molecule type" value="Genomic_DNA"/>
</dbReference>
<comment type="subcellular location">
    <subcellularLocation>
        <location evidence="4">Cytoplasm</location>
    </subcellularLocation>
</comment>
<evidence type="ECO:0000256" key="10">
    <source>
        <dbReference type="ARBA" id="ARBA00025780"/>
    </source>
</evidence>
<dbReference type="InterPro" id="IPR008928">
    <property type="entry name" value="6-hairpin_glycosidase_sf"/>
</dbReference>
<evidence type="ECO:0000256" key="3">
    <source>
        <dbReference type="ARBA" id="ARBA00003530"/>
    </source>
</evidence>
<evidence type="ECO:0000259" key="12">
    <source>
        <dbReference type="Pfam" id="PF06202"/>
    </source>
</evidence>
<comment type="catalytic activity">
    <reaction evidence="1">
        <text>Transfers a segment of a (1-&gt;4)-alpha-D-glucan to a new position in an acceptor, which may be glucose or a (1-&gt;4)-alpha-D-glucan.</text>
        <dbReference type="EC" id="2.4.1.25"/>
    </reaction>
</comment>
<evidence type="ECO:0000256" key="5">
    <source>
        <dbReference type="ARBA" id="ARBA00012560"/>
    </source>
</evidence>
<dbReference type="InterPro" id="IPR032788">
    <property type="entry name" value="AGL_central"/>
</dbReference>
<keyword evidence="16" id="KW-1185">Reference proteome</keyword>
<evidence type="ECO:0000313" key="16">
    <source>
        <dbReference type="Proteomes" id="UP000267096"/>
    </source>
</evidence>
<name>A0A158PN69_ANISI</name>
<dbReference type="PANTHER" id="PTHR10569:SF2">
    <property type="entry name" value="GLYCOGEN DEBRANCHING ENZYME"/>
    <property type="match status" value="1"/>
</dbReference>
<dbReference type="Gene3D" id="1.50.10.10">
    <property type="match status" value="1"/>
</dbReference>
<dbReference type="OrthoDB" id="10248904at2759"/>
<evidence type="ECO:0000313" key="17">
    <source>
        <dbReference type="WBParaSite" id="ASIM_0001117201-mRNA-1"/>
    </source>
</evidence>
<dbReference type="PANTHER" id="PTHR10569">
    <property type="entry name" value="GLYCOGEN DEBRANCHING ENZYME"/>
    <property type="match status" value="1"/>
</dbReference>
<evidence type="ECO:0000259" key="13">
    <source>
        <dbReference type="Pfam" id="PF14701"/>
    </source>
</evidence>
<dbReference type="Gene3D" id="3.20.20.80">
    <property type="entry name" value="Glycosidases"/>
    <property type="match status" value="1"/>
</dbReference>
<reference evidence="15 16" key="2">
    <citation type="submission" date="2018-11" db="EMBL/GenBank/DDBJ databases">
        <authorList>
            <consortium name="Pathogen Informatics"/>
        </authorList>
    </citation>
    <scope>NUCLEOTIDE SEQUENCE [LARGE SCALE GENOMIC DNA]</scope>
</reference>
<dbReference type="InterPro" id="IPR012341">
    <property type="entry name" value="6hp_glycosidase-like_sf"/>
</dbReference>
<evidence type="ECO:0000259" key="14">
    <source>
        <dbReference type="Pfam" id="PF14702"/>
    </source>
</evidence>
<gene>
    <name evidence="15" type="ORF">ASIM_LOCUS10730</name>
</gene>